<dbReference type="Proteomes" id="UP001208017">
    <property type="component" value="Unassembled WGS sequence"/>
</dbReference>
<dbReference type="Gene3D" id="3.90.1200.10">
    <property type="match status" value="1"/>
</dbReference>
<dbReference type="SUPFAM" id="SSF56112">
    <property type="entry name" value="Protein kinase-like (PK-like)"/>
    <property type="match status" value="1"/>
</dbReference>
<sequence length="355" mass="40221">MSRYDHVQSALRECGFPALAGPDAVRFLGEGAWHEAYLATLQDNRQLVVRFPKKVSYGKPFVYDEQTLTGDYATVGLFYQTANQARPGICPADYHFRVSPELTYTVESYLGRHLPLSEWTEASAFEIGRQLGDFFRALHEIPTDLTGFGPITWNGTYLQGKLTGDARDNLREEHAEHLEELEVLLRSPLVFDRERVSATLHAVLSRRNIDQHPITLTNRDVSPENLIFHDGRVGVIDPFPYLYSGLVFAGHLVNLYRVYFPLLHDAPRYQKHNFHLHRPVLAAAAEGYLAGYAGGDAQLRRAILGESYLHLLSLAKGHYKLLQGEISEETVLRIGDRAALERRLPLLLRELESPF</sequence>
<dbReference type="InterPro" id="IPR051678">
    <property type="entry name" value="AGP_Transferase"/>
</dbReference>
<feature type="domain" description="Aminoglycoside phosphotransferase" evidence="1">
    <location>
        <begin position="25"/>
        <end position="237"/>
    </location>
</feature>
<dbReference type="PANTHER" id="PTHR21310">
    <property type="entry name" value="AMINOGLYCOSIDE PHOSPHOTRANSFERASE-RELATED-RELATED"/>
    <property type="match status" value="1"/>
</dbReference>
<evidence type="ECO:0000313" key="3">
    <source>
        <dbReference type="Proteomes" id="UP001208017"/>
    </source>
</evidence>
<reference evidence="2 3" key="1">
    <citation type="submission" date="2022-11" db="EMBL/GenBank/DDBJ databases">
        <title>Study of microbial diversity in lake waters.</title>
        <authorList>
            <person name="Zhang J."/>
        </authorList>
    </citation>
    <scope>NUCLEOTIDE SEQUENCE [LARGE SCALE GENOMIC DNA]</scope>
    <source>
        <strain evidence="2 3">DT12</strain>
    </source>
</reference>
<name>A0ABT3X7C5_9BACL</name>
<organism evidence="2 3">
    <name type="scientific">Tumebacillus lacus</name>
    <dbReference type="NCBI Taxonomy" id="2995335"/>
    <lineage>
        <taxon>Bacteria</taxon>
        <taxon>Bacillati</taxon>
        <taxon>Bacillota</taxon>
        <taxon>Bacilli</taxon>
        <taxon>Bacillales</taxon>
        <taxon>Alicyclobacillaceae</taxon>
        <taxon>Tumebacillus</taxon>
    </lineage>
</organism>
<comment type="caution">
    <text evidence="2">The sequence shown here is derived from an EMBL/GenBank/DDBJ whole genome shotgun (WGS) entry which is preliminary data.</text>
</comment>
<accession>A0ABT3X7C5</accession>
<dbReference type="EMBL" id="JAPMLT010000013">
    <property type="protein sequence ID" value="MCX7571777.1"/>
    <property type="molecule type" value="Genomic_DNA"/>
</dbReference>
<evidence type="ECO:0000259" key="1">
    <source>
        <dbReference type="Pfam" id="PF01636"/>
    </source>
</evidence>
<protein>
    <submittedName>
        <fullName evidence="2">Phosphotransferase</fullName>
    </submittedName>
</protein>
<proteinExistence type="predicted"/>
<dbReference type="InterPro" id="IPR002575">
    <property type="entry name" value="Aminoglycoside_PTrfase"/>
</dbReference>
<gene>
    <name evidence="2" type="ORF">OS242_17680</name>
</gene>
<dbReference type="Pfam" id="PF01636">
    <property type="entry name" value="APH"/>
    <property type="match status" value="1"/>
</dbReference>
<dbReference type="InterPro" id="IPR011009">
    <property type="entry name" value="Kinase-like_dom_sf"/>
</dbReference>
<evidence type="ECO:0000313" key="2">
    <source>
        <dbReference type="EMBL" id="MCX7571777.1"/>
    </source>
</evidence>
<dbReference type="RefSeq" id="WP_267153028.1">
    <property type="nucleotide sequence ID" value="NZ_JAPMLT010000013.1"/>
</dbReference>
<keyword evidence="3" id="KW-1185">Reference proteome</keyword>